<accession>A0A5C7FEM6</accession>
<dbReference type="EMBL" id="VOXD01000013">
    <property type="protein sequence ID" value="TXF89582.1"/>
    <property type="molecule type" value="Genomic_DNA"/>
</dbReference>
<organism evidence="1 2">
    <name type="scientific">Neolewinella aurantiaca</name>
    <dbReference type="NCBI Taxonomy" id="2602767"/>
    <lineage>
        <taxon>Bacteria</taxon>
        <taxon>Pseudomonadati</taxon>
        <taxon>Bacteroidota</taxon>
        <taxon>Saprospiria</taxon>
        <taxon>Saprospirales</taxon>
        <taxon>Lewinellaceae</taxon>
        <taxon>Neolewinella</taxon>
    </lineage>
</organism>
<name>A0A5C7FEM6_9BACT</name>
<dbReference type="RefSeq" id="WP_147930656.1">
    <property type="nucleotide sequence ID" value="NZ_VOXD01000013.1"/>
</dbReference>
<protein>
    <recommendedName>
        <fullName evidence="3">Colicin D immunity protein domain-containing protein</fullName>
    </recommendedName>
</protein>
<evidence type="ECO:0008006" key="3">
    <source>
        <dbReference type="Google" id="ProtNLM"/>
    </source>
</evidence>
<dbReference type="Proteomes" id="UP000321907">
    <property type="component" value="Unassembled WGS sequence"/>
</dbReference>
<dbReference type="Gene3D" id="1.20.120.650">
    <property type="entry name" value="Colicin D"/>
    <property type="match status" value="1"/>
</dbReference>
<keyword evidence="2" id="KW-1185">Reference proteome</keyword>
<dbReference type="AlphaFoldDB" id="A0A5C7FEM6"/>
<dbReference type="InterPro" id="IPR036471">
    <property type="entry name" value="Colicin_D_sf"/>
</dbReference>
<gene>
    <name evidence="1" type="ORF">FUA23_10300</name>
</gene>
<evidence type="ECO:0000313" key="1">
    <source>
        <dbReference type="EMBL" id="TXF89582.1"/>
    </source>
</evidence>
<reference evidence="1 2" key="1">
    <citation type="submission" date="2019-08" db="EMBL/GenBank/DDBJ databases">
        <title>Lewinella sp. strain SSH13 Genome sequencing and assembly.</title>
        <authorList>
            <person name="Kim I."/>
        </authorList>
    </citation>
    <scope>NUCLEOTIDE SEQUENCE [LARGE SCALE GENOMIC DNA]</scope>
    <source>
        <strain evidence="1 2">SSH13</strain>
    </source>
</reference>
<evidence type="ECO:0000313" key="2">
    <source>
        <dbReference type="Proteomes" id="UP000321907"/>
    </source>
</evidence>
<comment type="caution">
    <text evidence="1">The sequence shown here is derived from an EMBL/GenBank/DDBJ whole genome shotgun (WGS) entry which is preliminary data.</text>
</comment>
<dbReference type="OrthoDB" id="965175at2"/>
<proteinExistence type="predicted"/>
<sequence length="85" mass="10261">MNAYLQLFRRLNGKQIPIGEFEKGFAEKWRRDRDEKTSYDPRFHRLIDRVFTSLDVCDDPEIDPAFDEDRLREEVALLTHVWFGE</sequence>